<name>A0A7D5GR55_9EURY</name>
<accession>A0A7D5GR55</accession>
<proteinExistence type="predicted"/>
<dbReference type="Proteomes" id="UP000509241">
    <property type="component" value="Chromosome"/>
</dbReference>
<sequence>MATIKIEQDGVEIGEIVVIGIEAADIDADDYAERHGYDSAKVTATVEGD</sequence>
<reference evidence="1 2" key="1">
    <citation type="submission" date="2020-07" db="EMBL/GenBank/DDBJ databases">
        <authorList>
            <person name="Cui H."/>
        </authorList>
    </citation>
    <scope>NUCLEOTIDE SEQUENCE [LARGE SCALE GENOMIC DNA]</scope>
    <source>
        <strain evidence="1 2">YPL8</strain>
    </source>
</reference>
<evidence type="ECO:0000313" key="1">
    <source>
        <dbReference type="EMBL" id="QLG47886.1"/>
    </source>
</evidence>
<dbReference type="EMBL" id="CP058601">
    <property type="protein sequence ID" value="QLG47886.1"/>
    <property type="molecule type" value="Genomic_DNA"/>
</dbReference>
<organism evidence="1 2">
    <name type="scientific">Natrinema halophilum</name>
    <dbReference type="NCBI Taxonomy" id="1699371"/>
    <lineage>
        <taxon>Archaea</taxon>
        <taxon>Methanobacteriati</taxon>
        <taxon>Methanobacteriota</taxon>
        <taxon>Stenosarchaea group</taxon>
        <taxon>Halobacteria</taxon>
        <taxon>Halobacteriales</taxon>
        <taxon>Natrialbaceae</taxon>
        <taxon>Natrinema</taxon>
    </lineage>
</organism>
<dbReference type="AlphaFoldDB" id="A0A7D5GR55"/>
<gene>
    <name evidence="1" type="ORF">HYG82_03015</name>
</gene>
<evidence type="ECO:0000313" key="2">
    <source>
        <dbReference type="Proteomes" id="UP000509241"/>
    </source>
</evidence>
<keyword evidence="2" id="KW-1185">Reference proteome</keyword>
<dbReference type="RefSeq" id="WP_179259628.1">
    <property type="nucleotide sequence ID" value="NZ_CP058601.1"/>
</dbReference>
<dbReference type="GeneID" id="70042358"/>
<dbReference type="KEGG" id="haly:HYG82_03015"/>
<protein>
    <submittedName>
        <fullName evidence="1">Uncharacterized protein</fullName>
    </submittedName>
</protein>